<evidence type="ECO:0000256" key="1">
    <source>
        <dbReference type="SAM" id="MobiDB-lite"/>
    </source>
</evidence>
<feature type="domain" description="Shavenoid isoform B-like N-terminal" evidence="3">
    <location>
        <begin position="48"/>
        <end position="144"/>
    </location>
</feature>
<dbReference type="RefSeq" id="XP_025413234.1">
    <property type="nucleotide sequence ID" value="XM_025557449.1"/>
</dbReference>
<protein>
    <submittedName>
        <fullName evidence="5 6">Uncharacterized protein LOC112685532</fullName>
    </submittedName>
</protein>
<accession>A0A8B8FQL9</accession>
<dbReference type="AlphaFoldDB" id="A0A8B8FQL9"/>
<evidence type="ECO:0000256" key="2">
    <source>
        <dbReference type="SAM" id="Phobius"/>
    </source>
</evidence>
<evidence type="ECO:0000313" key="5">
    <source>
        <dbReference type="RefSeq" id="XP_025413234.1"/>
    </source>
</evidence>
<evidence type="ECO:0000313" key="4">
    <source>
        <dbReference type="Proteomes" id="UP000694846"/>
    </source>
</evidence>
<dbReference type="Proteomes" id="UP000694846">
    <property type="component" value="Unplaced"/>
</dbReference>
<feature type="compositionally biased region" description="Acidic residues" evidence="1">
    <location>
        <begin position="615"/>
        <end position="626"/>
    </location>
</feature>
<name>A0A8B8FQL9_9HEMI</name>
<keyword evidence="2" id="KW-1133">Transmembrane helix</keyword>
<dbReference type="PANTHER" id="PTHR39387:SF1">
    <property type="entry name" value="SHAVENOID, ISOFORM B"/>
    <property type="match status" value="1"/>
</dbReference>
<dbReference type="RefSeq" id="XP_025413235.1">
    <property type="nucleotide sequence ID" value="XM_025557450.1"/>
</dbReference>
<evidence type="ECO:0000313" key="6">
    <source>
        <dbReference type="RefSeq" id="XP_025413235.1"/>
    </source>
</evidence>
<feature type="region of interest" description="Disordered" evidence="1">
    <location>
        <begin position="591"/>
        <end position="656"/>
    </location>
</feature>
<feature type="transmembrane region" description="Helical" evidence="2">
    <location>
        <begin position="303"/>
        <end position="325"/>
    </location>
</feature>
<sequence>MTWSSRFPSPVKAATTTTTTTTTKNPLLLLLLLLLLFGALLDVVSTAVSITRHHRGDVFDVSDVKCSMETCIGVSSGTASQVDGINGGGSGGVMGLSMDDSLSIGSKGKPFFGGMAVNSGCRCQCIQPMPVFRDDLQICVDDLQECSLASFVSGTTVQRIPYVFLPLQGQIVYPSAEIKIAGMQYPICAISKAKYLTRSGWVNFKNQSDFEIPFQIHRENGHIMLLWLGDLQSRANIEGRLVLIEMICKETLPQDYDNNFHQAITPCLSFRIAGTPSVKEVLFSADIRTLDNAPGSGLTISELIAVAICSILLGLMYVASILLYLHVRKGRPKGRNGDTEAFKNPLMSNSITEEGIVKNNPLLQHSYNDNEAYESDEDRNYSRSPQGEPTMDMIENNNNNIRNLTTAIVHPIQSYNSCISHSMYYSDSNSIEKHPEEDISIVETLDSKEDRPDNIRSIVCANPRKKLYFNPDYFELELLMAPPPAALEFLEKIREVIQEAKRKITMKKFSPNLNIILEEVNEDTDEPLNSCDKCKTHLKKKSATIQKWLLDVPTEVTKPKKKQAPCTPVELGSLEKVNNILSNDRESIQKMNEKKLNTDIENKEENKEEKKEKIEEVDEDDGEESTNIECDSLERSMNYRQKSGYHTPSEYGDVRPDLSPVLSNSALPMEEELTVQTTYTYDTITKKENYYEHISGPDCVREKPKKEILPDILNRSSERYNLVSEVYVNDNFNTSMSPNNSLDKKIKKKSPGQITIEVEDCPDNYPIEEDSDSFEPDTLDRNCTKIKPKLKTVYSSDSLEQSSSPKTISNGFGSLLEIYEAKNVMADVQKRWNMNQTEAKYLKPDPKHCRRQRCPSPLSEPKPSKNACVRSTSNYGVKQIDCIRSPHNRQTNEIMAGASDKQAVKSLPTDQTKYEDSGYLSTESNESYCKVVANSLDTDESGAESIDTDFKFFKTRTDHNFYDW</sequence>
<proteinExistence type="predicted"/>
<feature type="compositionally biased region" description="Basic and acidic residues" evidence="1">
    <location>
        <begin position="591"/>
        <end position="614"/>
    </location>
</feature>
<keyword evidence="2" id="KW-0472">Membrane</keyword>
<keyword evidence="2" id="KW-0812">Transmembrane</keyword>
<feature type="region of interest" description="Disordered" evidence="1">
    <location>
        <begin position="370"/>
        <end position="395"/>
    </location>
</feature>
<dbReference type="GO" id="GO:0035317">
    <property type="term" value="P:imaginal disc-derived wing hair organization"/>
    <property type="evidence" value="ECO:0007669"/>
    <property type="project" value="TreeGrafter"/>
</dbReference>
<dbReference type="GeneID" id="112685532"/>
<dbReference type="Pfam" id="PF23328">
    <property type="entry name" value="Sha_B_N"/>
    <property type="match status" value="1"/>
</dbReference>
<organism evidence="4 5">
    <name type="scientific">Sipha flava</name>
    <name type="common">yellow sugarcane aphid</name>
    <dbReference type="NCBI Taxonomy" id="143950"/>
    <lineage>
        <taxon>Eukaryota</taxon>
        <taxon>Metazoa</taxon>
        <taxon>Ecdysozoa</taxon>
        <taxon>Arthropoda</taxon>
        <taxon>Hexapoda</taxon>
        <taxon>Insecta</taxon>
        <taxon>Pterygota</taxon>
        <taxon>Neoptera</taxon>
        <taxon>Paraneoptera</taxon>
        <taxon>Hemiptera</taxon>
        <taxon>Sternorrhyncha</taxon>
        <taxon>Aphidomorpha</taxon>
        <taxon>Aphidoidea</taxon>
        <taxon>Aphididae</taxon>
        <taxon>Sipha</taxon>
    </lineage>
</organism>
<dbReference type="OrthoDB" id="6346242at2759"/>
<keyword evidence="4" id="KW-1185">Reference proteome</keyword>
<feature type="region of interest" description="Disordered" evidence="1">
    <location>
        <begin position="846"/>
        <end position="869"/>
    </location>
</feature>
<evidence type="ECO:0000259" key="3">
    <source>
        <dbReference type="Pfam" id="PF23328"/>
    </source>
</evidence>
<gene>
    <name evidence="5 6" type="primary">LOC112685532</name>
</gene>
<dbReference type="PANTHER" id="PTHR39387">
    <property type="entry name" value="SHAVENOID, ISOFORM B"/>
    <property type="match status" value="1"/>
</dbReference>
<reference evidence="5 6" key="1">
    <citation type="submission" date="2025-04" db="UniProtKB">
        <authorList>
            <consortium name="RefSeq"/>
        </authorList>
    </citation>
    <scope>IDENTIFICATION</scope>
    <source>
        <tissue evidence="5 6">Whole body</tissue>
    </source>
</reference>
<dbReference type="InterPro" id="IPR057507">
    <property type="entry name" value="Sha_B-like_N"/>
</dbReference>
<dbReference type="GO" id="GO:0005938">
    <property type="term" value="C:cell cortex"/>
    <property type="evidence" value="ECO:0007669"/>
    <property type="project" value="TreeGrafter"/>
</dbReference>